<proteinExistence type="predicted"/>
<dbReference type="Gene3D" id="1.20.890.10">
    <property type="entry name" value="cAMP-dependent protein kinase regulatory subunit, dimerization-anchoring domain"/>
    <property type="match status" value="1"/>
</dbReference>
<dbReference type="OMA" id="FQLTEAH"/>
<dbReference type="AlphaFoldDB" id="A0A9W3AKK3"/>
<reference evidence="2 3" key="1">
    <citation type="submission" date="2025-04" db="UniProtKB">
        <authorList>
            <consortium name="RefSeq"/>
        </authorList>
    </citation>
    <scope>IDENTIFICATION</scope>
</reference>
<dbReference type="RefSeq" id="XP_055887836.1">
    <property type="nucleotide sequence ID" value="XM_056031861.1"/>
</dbReference>
<organism evidence="1 3">
    <name type="scientific">Biomphalaria glabrata</name>
    <name type="common">Bloodfluke planorb</name>
    <name type="synonym">Freshwater snail</name>
    <dbReference type="NCBI Taxonomy" id="6526"/>
    <lineage>
        <taxon>Eukaryota</taxon>
        <taxon>Metazoa</taxon>
        <taxon>Spiralia</taxon>
        <taxon>Lophotrochozoa</taxon>
        <taxon>Mollusca</taxon>
        <taxon>Gastropoda</taxon>
        <taxon>Heterobranchia</taxon>
        <taxon>Euthyneura</taxon>
        <taxon>Panpulmonata</taxon>
        <taxon>Hygrophila</taxon>
        <taxon>Lymnaeoidea</taxon>
        <taxon>Planorbidae</taxon>
        <taxon>Biomphalaria</taxon>
    </lineage>
</organism>
<keyword evidence="1" id="KW-1185">Reference proteome</keyword>
<gene>
    <name evidence="2 3 4" type="primary">LOC106080272</name>
</gene>
<dbReference type="OrthoDB" id="6436361at2759"/>
<evidence type="ECO:0000313" key="1">
    <source>
        <dbReference type="Proteomes" id="UP001165740"/>
    </source>
</evidence>
<evidence type="ECO:0000313" key="4">
    <source>
        <dbReference type="RefSeq" id="XP_055887838.1"/>
    </source>
</evidence>
<dbReference type="RefSeq" id="XP_055887835.1">
    <property type="nucleotide sequence ID" value="XM_056031860.1"/>
</dbReference>
<evidence type="ECO:0000313" key="3">
    <source>
        <dbReference type="RefSeq" id="XP_055887836.1"/>
    </source>
</evidence>
<name>A0A9W3AKK3_BIOGL</name>
<evidence type="ECO:0000313" key="2">
    <source>
        <dbReference type="RefSeq" id="XP_055887835.1"/>
    </source>
</evidence>
<dbReference type="Proteomes" id="UP001165740">
    <property type="component" value="Chromosome 6"/>
</dbReference>
<protein>
    <submittedName>
        <fullName evidence="2 3">Uncharacterized protein LOC106080272</fullName>
    </submittedName>
</protein>
<sequence length="128" mass="15499">MGRMSLMMREETKKYLAQHKIPQLFESLLSSLMMERPENPVEYIENKMVQIRDIGPENVNWQTLVSHLHPYRDNIRRQLIRDCSVYDKEYSEMIGELEDFEERKKDHFEFNADQRYKPEIFSLTEAHS</sequence>
<dbReference type="RefSeq" id="XP_055887838.1">
    <property type="nucleotide sequence ID" value="XM_056031863.1"/>
</dbReference>
<dbReference type="GeneID" id="106080272"/>
<accession>A0A9W3AKK3</accession>
<dbReference type="SUPFAM" id="SSF47391">
    <property type="entry name" value="Dimerization-anchoring domain of cAMP-dependent PK regulatory subunit"/>
    <property type="match status" value="1"/>
</dbReference>